<dbReference type="PANTHER" id="PTHR23023">
    <property type="entry name" value="DIMETHYLANILINE MONOOXYGENASE"/>
    <property type="match status" value="1"/>
</dbReference>
<dbReference type="InterPro" id="IPR050346">
    <property type="entry name" value="FMO-like"/>
</dbReference>
<dbReference type="STRING" id="1198029.A0A1U7LVI4"/>
<keyword evidence="6" id="KW-1185">Reference proteome</keyword>
<evidence type="ECO:0000313" key="6">
    <source>
        <dbReference type="Proteomes" id="UP000186594"/>
    </source>
</evidence>
<keyword evidence="3" id="KW-0274">FAD</keyword>
<accession>A0A1U7LVI4</accession>
<name>A0A1U7LVI4_NEOID</name>
<keyword evidence="5" id="KW-0503">Monooxygenase</keyword>
<keyword evidence="4" id="KW-0560">Oxidoreductase</keyword>
<dbReference type="AlphaFoldDB" id="A0A1U7LVI4"/>
<dbReference type="Pfam" id="PF00743">
    <property type="entry name" value="FMO-like"/>
    <property type="match status" value="1"/>
</dbReference>
<sequence length="545" mass="61882">MGLADEIDGIAVEFYLFILRILEFVTVGQYEQKSFRPKGRVAIIGAGRSGTTAACYCISSGFDVTIWESTPYIGGQWRLNADNELYCLQHIPPINCASFHPVSVLESIRCLYNRYNLHIRTRFNTPVQSIGRSRASDLARDGHNKWIINDVQAEVFDAVICATGSYEQWDMSGLDGYGGKIITTRQFQSMKGLEGLKVVIVGDGIEAANTLEKVLEKMPTSLALIGPDRKWIIPKYYTVAILQTLLPGRIRCEISKRTNPTIKDWFFYSCLSDFSDKKLNSSYSRSVPSKLEIHKSQIRHSNDLILYLSDEATVEADLVILTTPVNMSKTPTVPPDLHHSPLFLSSFPQKDICVLYLPSSSFQLALSTRLLLLFLSMPETIPSPLELKKWVEWTESLPWLLKLLCFLVLHPFRIFWVWEIVGRIKELIKRSRALEDTVVAQENPKLENEILPLVHDGQANEHRGIRSGKFVEEDVYKVVRIVSESKIQDRLCFDLHLRDGKYGHADHFPLNSGYVDETGNRVRPISALVCNFSKLHDLSRMSADR</sequence>
<dbReference type="InterPro" id="IPR024079">
    <property type="entry name" value="MetalloPept_cat_dom_sf"/>
</dbReference>
<dbReference type="GO" id="GO:0008237">
    <property type="term" value="F:metallopeptidase activity"/>
    <property type="evidence" value="ECO:0007669"/>
    <property type="project" value="InterPro"/>
</dbReference>
<dbReference type="InterPro" id="IPR020946">
    <property type="entry name" value="Flavin_mOase-like"/>
</dbReference>
<dbReference type="Gene3D" id="3.50.50.60">
    <property type="entry name" value="FAD/NAD(P)-binding domain"/>
    <property type="match status" value="1"/>
</dbReference>
<organism evidence="5 6">
    <name type="scientific">Neolecta irregularis (strain DAH-3)</name>
    <dbReference type="NCBI Taxonomy" id="1198029"/>
    <lineage>
        <taxon>Eukaryota</taxon>
        <taxon>Fungi</taxon>
        <taxon>Dikarya</taxon>
        <taxon>Ascomycota</taxon>
        <taxon>Taphrinomycotina</taxon>
        <taxon>Neolectales</taxon>
        <taxon>Neolectaceae</taxon>
        <taxon>Neolecta</taxon>
    </lineage>
</organism>
<proteinExistence type="inferred from homology"/>
<comment type="caution">
    <text evidence="5">The sequence shown here is derived from an EMBL/GenBank/DDBJ whole genome shotgun (WGS) entry which is preliminary data.</text>
</comment>
<evidence type="ECO:0000256" key="4">
    <source>
        <dbReference type="ARBA" id="ARBA00023002"/>
    </source>
</evidence>
<dbReference type="EMBL" id="LXFE01000165">
    <property type="protein sequence ID" value="OLL26583.1"/>
    <property type="molecule type" value="Genomic_DNA"/>
</dbReference>
<reference evidence="5 6" key="1">
    <citation type="submission" date="2016-04" db="EMBL/GenBank/DDBJ databases">
        <title>Evolutionary innovation and constraint leading to complex multicellularity in the Ascomycota.</title>
        <authorList>
            <person name="Cisse O."/>
            <person name="Nguyen A."/>
            <person name="Hewitt D.A."/>
            <person name="Jedd G."/>
            <person name="Stajich J.E."/>
        </authorList>
    </citation>
    <scope>NUCLEOTIDE SEQUENCE [LARGE SCALE GENOMIC DNA]</scope>
    <source>
        <strain evidence="5 6">DAH-3</strain>
    </source>
</reference>
<keyword evidence="2" id="KW-0285">Flavoprotein</keyword>
<evidence type="ECO:0000256" key="1">
    <source>
        <dbReference type="ARBA" id="ARBA00009183"/>
    </source>
</evidence>
<comment type="similarity">
    <text evidence="1">Belongs to the FMO family.</text>
</comment>
<dbReference type="GO" id="GO:0050660">
    <property type="term" value="F:flavin adenine dinucleotide binding"/>
    <property type="evidence" value="ECO:0007669"/>
    <property type="project" value="InterPro"/>
</dbReference>
<dbReference type="OrthoDB" id="66881at2759"/>
<evidence type="ECO:0000313" key="5">
    <source>
        <dbReference type="EMBL" id="OLL26583.1"/>
    </source>
</evidence>
<dbReference type="Proteomes" id="UP000186594">
    <property type="component" value="Unassembled WGS sequence"/>
</dbReference>
<gene>
    <name evidence="5" type="ORF">NEOLI_002670</name>
</gene>
<protein>
    <submittedName>
        <fullName evidence="5">Dimethylaniline monooxygenase [N-oxide-forming] 2</fullName>
    </submittedName>
</protein>
<evidence type="ECO:0000256" key="2">
    <source>
        <dbReference type="ARBA" id="ARBA00022630"/>
    </source>
</evidence>
<dbReference type="GO" id="GO:0050661">
    <property type="term" value="F:NADP binding"/>
    <property type="evidence" value="ECO:0007669"/>
    <property type="project" value="InterPro"/>
</dbReference>
<dbReference type="SUPFAM" id="SSF51905">
    <property type="entry name" value="FAD/NAD(P)-binding domain"/>
    <property type="match status" value="1"/>
</dbReference>
<dbReference type="GO" id="GO:0004499">
    <property type="term" value="F:N,N-dimethylaniline monooxygenase activity"/>
    <property type="evidence" value="ECO:0007669"/>
    <property type="project" value="InterPro"/>
</dbReference>
<dbReference type="Gene3D" id="3.40.390.10">
    <property type="entry name" value="Collagenase (Catalytic Domain)"/>
    <property type="match status" value="1"/>
</dbReference>
<dbReference type="InterPro" id="IPR036188">
    <property type="entry name" value="FAD/NAD-bd_sf"/>
</dbReference>
<dbReference type="SUPFAM" id="SSF55486">
    <property type="entry name" value="Metalloproteases ('zincins'), catalytic domain"/>
    <property type="match status" value="1"/>
</dbReference>
<dbReference type="PRINTS" id="PR00419">
    <property type="entry name" value="ADXRDTASE"/>
</dbReference>
<evidence type="ECO:0000256" key="3">
    <source>
        <dbReference type="ARBA" id="ARBA00022827"/>
    </source>
</evidence>